<dbReference type="PANTHER" id="PTHR10496">
    <property type="entry name" value="40S RIBOSOMAL PROTEIN S24"/>
    <property type="match status" value="1"/>
</dbReference>
<evidence type="ECO:0000256" key="2">
    <source>
        <dbReference type="ARBA" id="ARBA00023274"/>
    </source>
</evidence>
<dbReference type="GO" id="GO:0003735">
    <property type="term" value="F:structural constituent of ribosome"/>
    <property type="evidence" value="ECO:0007669"/>
    <property type="project" value="InterPro"/>
</dbReference>
<reference evidence="6 7" key="1">
    <citation type="submission" date="2016-06" db="EMBL/GenBank/DDBJ databases">
        <title>The Draft Genome Sequence and Annotation of the Desert Woodrat Neotoma lepida.</title>
        <authorList>
            <person name="Campbell M."/>
            <person name="Oakeson K.F."/>
            <person name="Yandell M."/>
            <person name="Halpert J.R."/>
            <person name="Dearing D."/>
        </authorList>
    </citation>
    <scope>NUCLEOTIDE SEQUENCE [LARGE SCALE GENOMIC DNA]</scope>
    <source>
        <strain evidence="6">417</strain>
        <tissue evidence="6">Liver</tissue>
    </source>
</reference>
<evidence type="ECO:0000256" key="5">
    <source>
        <dbReference type="SAM" id="Phobius"/>
    </source>
</evidence>
<proteinExistence type="predicted"/>
<dbReference type="InterPro" id="IPR001976">
    <property type="entry name" value="Ribosomal_eS24"/>
</dbReference>
<dbReference type="GO" id="GO:0006412">
    <property type="term" value="P:translation"/>
    <property type="evidence" value="ECO:0007669"/>
    <property type="project" value="InterPro"/>
</dbReference>
<comment type="caution">
    <text evidence="6">The sequence shown here is derived from an EMBL/GenBank/DDBJ whole genome shotgun (WGS) entry which is preliminary data.</text>
</comment>
<feature type="non-terminal residue" evidence="6">
    <location>
        <position position="307"/>
    </location>
</feature>
<keyword evidence="7" id="KW-1185">Reference proteome</keyword>
<dbReference type="AlphaFoldDB" id="A0A1A6H990"/>
<dbReference type="InterPro" id="IPR012678">
    <property type="entry name" value="Ribosomal_uL23/eL15/eS24_sf"/>
</dbReference>
<accession>A0A1A6H990</accession>
<feature type="transmembrane region" description="Helical" evidence="5">
    <location>
        <begin position="244"/>
        <end position="268"/>
    </location>
</feature>
<dbReference type="Proteomes" id="UP000092124">
    <property type="component" value="Unassembled WGS sequence"/>
</dbReference>
<dbReference type="SUPFAM" id="SSF54189">
    <property type="entry name" value="Ribosomal proteins S24e, L23 and L15e"/>
    <property type="match status" value="1"/>
</dbReference>
<evidence type="ECO:0000256" key="1">
    <source>
        <dbReference type="ARBA" id="ARBA00022980"/>
    </source>
</evidence>
<name>A0A1A6H990_NEOLE</name>
<keyword evidence="5" id="KW-0812">Transmembrane</keyword>
<dbReference type="EMBL" id="LZPO01044389">
    <property type="protein sequence ID" value="OBS74864.1"/>
    <property type="molecule type" value="Genomic_DNA"/>
</dbReference>
<keyword evidence="5" id="KW-0472">Membrane</keyword>
<dbReference type="GO" id="GO:0022626">
    <property type="term" value="C:cytosolic ribosome"/>
    <property type="evidence" value="ECO:0007669"/>
    <property type="project" value="UniProtKB-ARBA"/>
</dbReference>
<dbReference type="Gene3D" id="3.30.70.3370">
    <property type="match status" value="1"/>
</dbReference>
<dbReference type="STRING" id="56216.A0A1A6H990"/>
<evidence type="ECO:0000256" key="3">
    <source>
        <dbReference type="ARBA" id="ARBA00035149"/>
    </source>
</evidence>
<dbReference type="GO" id="GO:0044391">
    <property type="term" value="C:ribosomal subunit"/>
    <property type="evidence" value="ECO:0007669"/>
    <property type="project" value="UniProtKB-ARBA"/>
</dbReference>
<keyword evidence="2" id="KW-0687">Ribonucleoprotein</keyword>
<dbReference type="InterPro" id="IPR053709">
    <property type="entry name" value="eRP_eS24_sf"/>
</dbReference>
<protein>
    <recommendedName>
        <fullName evidence="3">Small ribosomal subunit protein eS24</fullName>
    </recommendedName>
    <alternativeName>
        <fullName evidence="4">40S ribosomal protein S24</fullName>
    </alternativeName>
</protein>
<evidence type="ECO:0000313" key="7">
    <source>
        <dbReference type="Proteomes" id="UP000092124"/>
    </source>
</evidence>
<dbReference type="Pfam" id="PF01282">
    <property type="entry name" value="Ribosomal_S24e"/>
    <property type="match status" value="1"/>
</dbReference>
<evidence type="ECO:0000313" key="6">
    <source>
        <dbReference type="EMBL" id="OBS74864.1"/>
    </source>
</evidence>
<evidence type="ECO:0000256" key="4">
    <source>
        <dbReference type="ARBA" id="ARBA00035458"/>
    </source>
</evidence>
<organism evidence="6 7">
    <name type="scientific">Neotoma lepida</name>
    <name type="common">Desert woodrat</name>
    <dbReference type="NCBI Taxonomy" id="56216"/>
    <lineage>
        <taxon>Eukaryota</taxon>
        <taxon>Metazoa</taxon>
        <taxon>Chordata</taxon>
        <taxon>Craniata</taxon>
        <taxon>Vertebrata</taxon>
        <taxon>Euteleostomi</taxon>
        <taxon>Mammalia</taxon>
        <taxon>Eutheria</taxon>
        <taxon>Euarchontoglires</taxon>
        <taxon>Glires</taxon>
        <taxon>Rodentia</taxon>
        <taxon>Myomorpha</taxon>
        <taxon>Muroidea</taxon>
        <taxon>Cricetidae</taxon>
        <taxon>Neotominae</taxon>
        <taxon>Neotoma</taxon>
    </lineage>
</organism>
<keyword evidence="5" id="KW-1133">Transmembrane helix</keyword>
<sequence>MRVIVVLHAGKATVPKNKNLEKAAKIYKSTQDTIITFRCRIDFDGGFGMIYDSLDCAKKRSPDTDFCDKKKTTRKQSPESQLTYVQLFAPTQVPSHQQSHSLSSGGIHELNLSTHFGSVVLRLYLPYGCTCLNQDQNGMVRNQRDIFVTSPSRTALIYDIISTALINDIISTALIYNLISTALMYDIISTALIYDIISTALIWHEVNYRVLFFHNELSGCKSNNQLRAECTRITDKFMAFLTNISIIMITTIVNIITTIISDITSIIITSIIISRGKKEPANDKQSNLESSLDVRCQIIKAMVQRDG</sequence>
<gene>
    <name evidence="6" type="ORF">A6R68_14598</name>
</gene>
<keyword evidence="1" id="KW-0689">Ribosomal protein</keyword>